<accession>A0A918REW3</accession>
<evidence type="ECO:0000313" key="2">
    <source>
        <dbReference type="Proteomes" id="UP000636004"/>
    </source>
</evidence>
<proteinExistence type="predicted"/>
<comment type="caution">
    <text evidence="1">The sequence shown here is derived from an EMBL/GenBank/DDBJ whole genome shotgun (WGS) entry which is preliminary data.</text>
</comment>
<evidence type="ECO:0000313" key="1">
    <source>
        <dbReference type="EMBL" id="GGZ95344.1"/>
    </source>
</evidence>
<organism evidence="1 2">
    <name type="scientific">Algibacter mikhailovii</name>
    <dbReference type="NCBI Taxonomy" id="425498"/>
    <lineage>
        <taxon>Bacteria</taxon>
        <taxon>Pseudomonadati</taxon>
        <taxon>Bacteroidota</taxon>
        <taxon>Flavobacteriia</taxon>
        <taxon>Flavobacteriales</taxon>
        <taxon>Flavobacteriaceae</taxon>
        <taxon>Algibacter</taxon>
    </lineage>
</organism>
<reference evidence="1" key="2">
    <citation type="submission" date="2020-09" db="EMBL/GenBank/DDBJ databases">
        <authorList>
            <person name="Sun Q."/>
            <person name="Kim S."/>
        </authorList>
    </citation>
    <scope>NUCLEOTIDE SEQUENCE</scope>
    <source>
        <strain evidence="1">KCTC 12710</strain>
    </source>
</reference>
<sequence>MESKIQELIDIKLVNSEQAKGITELLSRAEEQLTNGQYIYALFQAEFKKQTGYKYSSFGTVMDFGDEVLKKAEQNQINGLLLDYLTKLKKVELINDKQFNEQSDRINNNEYVHIFQFLPDLTSQVNFEEWISYERLDKYRKGLFENGIIDKNENDRLKSDIKDNKLKSPFQLIDYCEKARFFDLSQYSNNPKIYLEQIHKLTSEILRELDFTDFKFEIKADSTESFSDYISHDLITSIKANGKTYKQKSFISPDDIGKDNNYLSKIDEQEYYQIFNKILKDSQSPYRLHLIKSSHNHRQGSTYQYFGIVALKKNQLKMFRYAASYWNLSYESFKNPLTSTKIDNAIKEYQELGLLTHLDKDQLTKSIEIVKENENRNLNDVLISFPEVIFSFDVELGNLENPYEEIVSEYSKISHQEFNPTNINDNFDLQKKTVSLSFDLNNKTYETEFKVDGDSIDTRFFEYMNEVISENKLNGQFYSLYGDGAELIYLTTEQYKHIRDKKLLVFADEWESQIDE</sequence>
<name>A0A918REW3_9FLAO</name>
<reference evidence="1" key="1">
    <citation type="journal article" date="2014" name="Int. J. Syst. Evol. Microbiol.">
        <title>Complete genome sequence of Corynebacterium casei LMG S-19264T (=DSM 44701T), isolated from a smear-ripened cheese.</title>
        <authorList>
            <consortium name="US DOE Joint Genome Institute (JGI-PGF)"/>
            <person name="Walter F."/>
            <person name="Albersmeier A."/>
            <person name="Kalinowski J."/>
            <person name="Ruckert C."/>
        </authorList>
    </citation>
    <scope>NUCLEOTIDE SEQUENCE</scope>
    <source>
        <strain evidence="1">KCTC 12710</strain>
    </source>
</reference>
<gene>
    <name evidence="1" type="ORF">GCM10007028_36620</name>
</gene>
<dbReference type="AlphaFoldDB" id="A0A918REW3"/>
<dbReference type="EMBL" id="BMWZ01000031">
    <property type="protein sequence ID" value="GGZ95344.1"/>
    <property type="molecule type" value="Genomic_DNA"/>
</dbReference>
<protein>
    <submittedName>
        <fullName evidence="1">Uncharacterized protein</fullName>
    </submittedName>
</protein>
<dbReference type="Proteomes" id="UP000636004">
    <property type="component" value="Unassembled WGS sequence"/>
</dbReference>
<keyword evidence="2" id="KW-1185">Reference proteome</keyword>